<protein>
    <submittedName>
        <fullName evidence="1">Uncharacterized protein</fullName>
    </submittedName>
</protein>
<reference evidence="1" key="1">
    <citation type="submission" date="2018-05" db="EMBL/GenBank/DDBJ databases">
        <authorList>
            <person name="Lanie J.A."/>
            <person name="Ng W.-L."/>
            <person name="Kazmierczak K.M."/>
            <person name="Andrzejewski T.M."/>
            <person name="Davidsen T.M."/>
            <person name="Wayne K.J."/>
            <person name="Tettelin H."/>
            <person name="Glass J.I."/>
            <person name="Rusch D."/>
            <person name="Podicherti R."/>
            <person name="Tsui H.-C.T."/>
            <person name="Winkler M.E."/>
        </authorList>
    </citation>
    <scope>NUCLEOTIDE SEQUENCE</scope>
    <source>
        <strain evidence="1">KNB</strain>
    </source>
</reference>
<organism evidence="1">
    <name type="scientific">Candidatus Nitrotoga fabula</name>
    <dbReference type="NCBI Taxonomy" id="2182327"/>
    <lineage>
        <taxon>Bacteria</taxon>
        <taxon>Pseudomonadati</taxon>
        <taxon>Pseudomonadota</taxon>
        <taxon>Betaproteobacteria</taxon>
        <taxon>Nitrosomonadales</taxon>
        <taxon>Gallionellaceae</taxon>
        <taxon>Candidatus Nitrotoga</taxon>
    </lineage>
</organism>
<sequence length="53" mass="5973">MGEMRAGWVKLANRQAGYLSSLSLIRAGGTQRESCPAGLIGYRRLQEYRSCYF</sequence>
<accession>A0A2X0SL43</accession>
<dbReference type="EMBL" id="LS423452">
    <property type="protein sequence ID" value="SPS06566.1"/>
    <property type="molecule type" value="Genomic_DNA"/>
</dbReference>
<evidence type="ECO:0000313" key="1">
    <source>
        <dbReference type="EMBL" id="SPS06566.1"/>
    </source>
</evidence>
<dbReference type="AlphaFoldDB" id="A0A2X0SL43"/>
<proteinExistence type="predicted"/>
<name>A0A2X0SL43_9PROT</name>
<gene>
    <name evidence="1" type="ORF">NITFAB_2159</name>
</gene>